<sequence length="81" mass="9851">MGQEEEQKRMMGMMGRRRDLEVKLNLLLDFRFHPTDKELVVHYLYRKIACQCLRILIITEVDLYKYNSWNLLEKALFGQKE</sequence>
<evidence type="ECO:0000256" key="3">
    <source>
        <dbReference type="ARBA" id="ARBA00023163"/>
    </source>
</evidence>
<name>A0A8N4F3D8_ELAGV</name>
<keyword evidence="1" id="KW-0805">Transcription regulation</keyword>
<dbReference type="GO" id="GO:0006355">
    <property type="term" value="P:regulation of DNA-templated transcription"/>
    <property type="evidence" value="ECO:0007669"/>
    <property type="project" value="InterPro"/>
</dbReference>
<evidence type="ECO:0000256" key="2">
    <source>
        <dbReference type="ARBA" id="ARBA00023125"/>
    </source>
</evidence>
<evidence type="ECO:0000256" key="1">
    <source>
        <dbReference type="ARBA" id="ARBA00023015"/>
    </source>
</evidence>
<dbReference type="GO" id="GO:0003677">
    <property type="term" value="F:DNA binding"/>
    <property type="evidence" value="ECO:0007669"/>
    <property type="project" value="UniProtKB-KW"/>
</dbReference>
<organism evidence="6 7">
    <name type="scientific">Elaeis guineensis var. tenera</name>
    <name type="common">Oil palm</name>
    <dbReference type="NCBI Taxonomy" id="51953"/>
    <lineage>
        <taxon>Eukaryota</taxon>
        <taxon>Viridiplantae</taxon>
        <taxon>Streptophyta</taxon>
        <taxon>Embryophyta</taxon>
        <taxon>Tracheophyta</taxon>
        <taxon>Spermatophyta</taxon>
        <taxon>Magnoliopsida</taxon>
        <taxon>Liliopsida</taxon>
        <taxon>Arecaceae</taxon>
        <taxon>Arecoideae</taxon>
        <taxon>Cocoseae</taxon>
        <taxon>Elaeidinae</taxon>
        <taxon>Elaeis</taxon>
    </lineage>
</organism>
<dbReference type="AlphaFoldDB" id="A0A8N4F3D8"/>
<keyword evidence="3" id="KW-0804">Transcription</keyword>
<dbReference type="Gene3D" id="2.170.150.80">
    <property type="entry name" value="NAC domain"/>
    <property type="match status" value="1"/>
</dbReference>
<keyword evidence="4" id="KW-0539">Nucleus</keyword>
<feature type="domain" description="NAC" evidence="5">
    <location>
        <begin position="26"/>
        <end position="81"/>
    </location>
</feature>
<dbReference type="PROSITE" id="PS51005">
    <property type="entry name" value="NAC"/>
    <property type="match status" value="1"/>
</dbReference>
<evidence type="ECO:0000313" key="7">
    <source>
        <dbReference type="RefSeq" id="XP_029120184.1"/>
    </source>
</evidence>
<protein>
    <submittedName>
        <fullName evidence="7">NAC domain-containing protein 68-like</fullName>
    </submittedName>
</protein>
<evidence type="ECO:0000256" key="4">
    <source>
        <dbReference type="ARBA" id="ARBA00023242"/>
    </source>
</evidence>
<dbReference type="OrthoDB" id="785209at2759"/>
<evidence type="ECO:0000259" key="5">
    <source>
        <dbReference type="PROSITE" id="PS51005"/>
    </source>
</evidence>
<dbReference type="InterPro" id="IPR036093">
    <property type="entry name" value="NAC_dom_sf"/>
</dbReference>
<keyword evidence="6" id="KW-1185">Reference proteome</keyword>
<dbReference type="Proteomes" id="UP000504607">
    <property type="component" value="Chromosome 4"/>
</dbReference>
<evidence type="ECO:0000313" key="6">
    <source>
        <dbReference type="Proteomes" id="UP000504607"/>
    </source>
</evidence>
<accession>A0A8N4F3D8</accession>
<proteinExistence type="predicted"/>
<gene>
    <name evidence="7" type="primary">LOC114914136</name>
</gene>
<dbReference type="Pfam" id="PF02365">
    <property type="entry name" value="NAM"/>
    <property type="match status" value="1"/>
</dbReference>
<reference evidence="7" key="1">
    <citation type="submission" date="2025-08" db="UniProtKB">
        <authorList>
            <consortium name="RefSeq"/>
        </authorList>
    </citation>
    <scope>IDENTIFICATION</scope>
</reference>
<dbReference type="PANTHER" id="PTHR31719">
    <property type="entry name" value="NAC TRANSCRIPTION FACTOR 56"/>
    <property type="match status" value="1"/>
</dbReference>
<dbReference type="SUPFAM" id="SSF101941">
    <property type="entry name" value="NAC domain"/>
    <property type="match status" value="1"/>
</dbReference>
<dbReference type="InterPro" id="IPR003441">
    <property type="entry name" value="NAC-dom"/>
</dbReference>
<dbReference type="RefSeq" id="XP_029120184.1">
    <property type="nucleotide sequence ID" value="XM_029264351.1"/>
</dbReference>
<dbReference type="PANTHER" id="PTHR31719:SF249">
    <property type="entry name" value="NAC DOMAIN-CONTAINING PROTEIN 2"/>
    <property type="match status" value="1"/>
</dbReference>
<keyword evidence="2" id="KW-0238">DNA-binding</keyword>